<evidence type="ECO:0000256" key="4">
    <source>
        <dbReference type="ARBA" id="ARBA00022763"/>
    </source>
</evidence>
<dbReference type="SMART" id="SM00487">
    <property type="entry name" value="DEXDc"/>
    <property type="match status" value="1"/>
</dbReference>
<comment type="similarity">
    <text evidence="10 13">In the N-terminal section; belongs to the UvrB family.</text>
</comment>
<dbReference type="PANTHER" id="PTHR47964:SF1">
    <property type="entry name" value="ATP-DEPENDENT DNA HELICASE HOMOLOG RECG, CHLOROPLASTIC"/>
    <property type="match status" value="1"/>
</dbReference>
<keyword evidence="6" id="KW-0347">Helicase</keyword>
<keyword evidence="3 13" id="KW-0547">Nucleotide-binding</keyword>
<reference evidence="16 17" key="1">
    <citation type="journal article" date="2013" name="Genome Announc.">
        <title>Draft Genome Sequence of Catellicoccus marimammalium, a Novel Species Commonly Found in Gull Feces.</title>
        <authorList>
            <person name="Weigand M.R."/>
            <person name="Ryu H."/>
            <person name="Bozcek L."/>
            <person name="Konstantinidis K.T."/>
            <person name="Santo Domingo J.W."/>
        </authorList>
    </citation>
    <scope>NUCLEOTIDE SEQUENCE [LARGE SCALE GENOMIC DNA]</scope>
    <source>
        <strain evidence="16 17">M35/04/3</strain>
    </source>
</reference>
<dbReference type="PATRIC" id="fig|1234409.3.peg.3"/>
<proteinExistence type="inferred from homology"/>
<keyword evidence="9 13" id="KW-0234">DNA repair</keyword>
<dbReference type="Pfam" id="PF00270">
    <property type="entry name" value="DEAD"/>
    <property type="match status" value="1"/>
</dbReference>
<dbReference type="SUPFAM" id="SSF143517">
    <property type="entry name" value="TRCF domain-like"/>
    <property type="match status" value="1"/>
</dbReference>
<evidence type="ECO:0000256" key="11">
    <source>
        <dbReference type="ARBA" id="ARBA00061399"/>
    </source>
</evidence>
<dbReference type="Pfam" id="PF02559">
    <property type="entry name" value="CarD_TRCF_RID"/>
    <property type="match status" value="1"/>
</dbReference>
<keyword evidence="2 13" id="KW-0963">Cytoplasm</keyword>
<dbReference type="Gene3D" id="2.40.10.170">
    <property type="match status" value="1"/>
</dbReference>
<dbReference type="GO" id="GO:0016787">
    <property type="term" value="F:hydrolase activity"/>
    <property type="evidence" value="ECO:0007669"/>
    <property type="project" value="UniProtKB-KW"/>
</dbReference>
<dbReference type="InterPro" id="IPR047112">
    <property type="entry name" value="RecG/Mfd"/>
</dbReference>
<dbReference type="STRING" id="1234409.C683_0005"/>
<feature type="domain" description="Helicase ATP-binding" evidence="14">
    <location>
        <begin position="619"/>
        <end position="780"/>
    </location>
</feature>
<dbReference type="GO" id="GO:0005737">
    <property type="term" value="C:cytoplasm"/>
    <property type="evidence" value="ECO:0007669"/>
    <property type="project" value="UniProtKB-SubCell"/>
</dbReference>
<evidence type="ECO:0000256" key="12">
    <source>
        <dbReference type="ARBA" id="ARBA00070128"/>
    </source>
</evidence>
<dbReference type="GO" id="GO:0003684">
    <property type="term" value="F:damaged DNA binding"/>
    <property type="evidence" value="ECO:0007669"/>
    <property type="project" value="InterPro"/>
</dbReference>
<dbReference type="Pfam" id="PF03461">
    <property type="entry name" value="TRCF"/>
    <property type="match status" value="1"/>
</dbReference>
<dbReference type="PROSITE" id="PS51194">
    <property type="entry name" value="HELICASE_CTER"/>
    <property type="match status" value="1"/>
</dbReference>
<dbReference type="Proteomes" id="UP000016057">
    <property type="component" value="Unassembled WGS sequence"/>
</dbReference>
<dbReference type="InterPro" id="IPR014001">
    <property type="entry name" value="Helicase_ATP-bd"/>
</dbReference>
<comment type="function">
    <text evidence="13">Couples transcription and DNA repair by recognizing RNA polymerase (RNAP) stalled at DNA lesions. Mediates ATP-dependent release of RNAP and its truncated transcript from the DNA, and recruitment of nucleotide excision repair machinery to the damaged site.</text>
</comment>
<dbReference type="InterPro" id="IPR037235">
    <property type="entry name" value="TRCF-like_C_D7"/>
</dbReference>
<keyword evidence="7 13" id="KW-0067">ATP-binding</keyword>
<dbReference type="eggNOG" id="COG1197">
    <property type="taxonomic scope" value="Bacteria"/>
</dbReference>
<evidence type="ECO:0000256" key="7">
    <source>
        <dbReference type="ARBA" id="ARBA00022840"/>
    </source>
</evidence>
<protein>
    <recommendedName>
        <fullName evidence="12 13">Transcription-repair-coupling factor</fullName>
        <shortName evidence="13">TRCF</shortName>
        <ecNumber evidence="13">3.6.4.-</ecNumber>
    </recommendedName>
</protein>
<keyword evidence="17" id="KW-1185">Reference proteome</keyword>
<dbReference type="Gene3D" id="3.30.2060.10">
    <property type="entry name" value="Penicillin-binding protein 1b domain"/>
    <property type="match status" value="1"/>
</dbReference>
<dbReference type="Gene3D" id="3.40.50.11180">
    <property type="match status" value="1"/>
</dbReference>
<dbReference type="InterPro" id="IPR027417">
    <property type="entry name" value="P-loop_NTPase"/>
</dbReference>
<dbReference type="NCBIfam" id="TIGR00580">
    <property type="entry name" value="mfd"/>
    <property type="match status" value="1"/>
</dbReference>
<dbReference type="GO" id="GO:0003678">
    <property type="term" value="F:DNA helicase activity"/>
    <property type="evidence" value="ECO:0007669"/>
    <property type="project" value="TreeGrafter"/>
</dbReference>
<dbReference type="SMART" id="SM00490">
    <property type="entry name" value="HELICc"/>
    <property type="match status" value="1"/>
</dbReference>
<dbReference type="InterPro" id="IPR005118">
    <property type="entry name" value="TRCF_C"/>
</dbReference>
<dbReference type="Gene3D" id="3.90.1150.50">
    <property type="entry name" value="Transcription-repair-coupling factor, D7 domain"/>
    <property type="match status" value="1"/>
</dbReference>
<organism evidence="16 17">
    <name type="scientific">Catellicoccus marimammalium M35/04/3</name>
    <dbReference type="NCBI Taxonomy" id="1234409"/>
    <lineage>
        <taxon>Bacteria</taxon>
        <taxon>Bacillati</taxon>
        <taxon>Bacillota</taxon>
        <taxon>Bacilli</taxon>
        <taxon>Lactobacillales</taxon>
        <taxon>Enterococcaceae</taxon>
        <taxon>Catellicoccus</taxon>
    </lineage>
</organism>
<dbReference type="PANTHER" id="PTHR47964">
    <property type="entry name" value="ATP-DEPENDENT DNA HELICASE HOMOLOG RECG, CHLOROPLASTIC"/>
    <property type="match status" value="1"/>
</dbReference>
<keyword evidence="5 13" id="KW-0378">Hydrolase</keyword>
<sequence length="1155" mass="135177">MSITSWLETKAPFSSLQEELAEKKRILLLGMAPSLEGWHLFSLAKKERRMIIIVPQEERVYQLKNELENWGLESIYTFTANDSYLINLNLSDLEKTRSNIEALNALAEDKEGIFLINSTALTQYVVPKNEWQEQQLHLEVGKEYAFSELLEQLVRLQYKRVDEVTDVGEFSLRGGILDIYPVNQEEAVRIDFFAEEIDSIRSFSVETQRSLEEKEYVQISPLQLLWMTKEDREHAKAQLQALHLPKEELLEKEVFSFWAEGEDTPYDRHYLPFYRSWGKVTDYFSTEDILVWEDLSQSFSLEKNNEKEWEQWQQEQYHMGYLPYEVPKPYSLRALRKACPHQGIYYSFLQKGLGNLSFDATYPFHCQHLQRWFGQLDQLKKELQMYQTQQWTILFTAKTKEGTQKIAQVLSDIDEEAIFVDDEIYEGKMQIALAPFEHGFSWEEGKVLIITERELFASVKQRVVRSHKENNVERLKQYTDLKVGDYVVHINHGIGQYLGLETIERDGIHQDYLKIQYQNEDQLFIPVDQLNCIQKYVSLENKTPKLNRLDNKTWHKTKHKVERQVEDMADELIELYAQRQLEKGFAFSKDDEVQRKFEDQFPYAETEDQLRSTREIKADMEKEQPMDRLLVGDVGYGKTEVALRAAFKAIRDHKQVAFLVPTTILAEQHYTTIMKRLRDFPYKVGILNRFKSKKEQKEILNELAEGTIDIIVGTHRLLSKDVIFHDLGLIIIDEEQRFGVRHKERLKQLKTKVDVLTLTATPIPRTLHMSMMGVRDLSVLETPPMNRYPVQTYVLEYNLEVVRDAIEREVARGGQVFYLFNQVETMPEKLQELQQWMPNLRFLCAHGQMQEHELENVLFEFLSGNADVLITTTIIETGVDMPNVNTIIVDGAEKMGLSQLYQLKGRVGRSSRLAHAYFMYPPFKLLSGESEERLSALREFTQLGAGFKIAMRDLSIRGAGDILGSKQHGFINEVGFDLYNELLQQAVARKQGKVEVQYPDTKIHCVCDAYIPNDYIQSPALKVEMYRRLRCLSSKEELAEITMDFIDRFGEYPKAVQNLLDMVALKWEASHAYVEKIEEQKDQWVIFMNEKAPFTPPQYMQAIPSKNWQMKKQGTQLFFVYKEKQGTWQEHWQCVAQFCQNLGEMEEKYVAAKDH</sequence>
<dbReference type="EC" id="3.6.4.-" evidence="13"/>
<feature type="domain" description="Helicase C-terminal" evidence="15">
    <location>
        <begin position="798"/>
        <end position="955"/>
    </location>
</feature>
<comment type="caution">
    <text evidence="16">The sequence shown here is derived from an EMBL/GenBank/DDBJ whole genome shotgun (WGS) entry which is preliminary data.</text>
</comment>
<dbReference type="SUPFAM" id="SSF141259">
    <property type="entry name" value="CarD-like"/>
    <property type="match status" value="1"/>
</dbReference>
<keyword evidence="8 13" id="KW-0238">DNA-binding</keyword>
<dbReference type="InterPro" id="IPR041471">
    <property type="entry name" value="UvrB_inter"/>
</dbReference>
<evidence type="ECO:0000256" key="1">
    <source>
        <dbReference type="ARBA" id="ARBA00004496"/>
    </source>
</evidence>
<accession>K8ZD29</accession>
<dbReference type="PROSITE" id="PS51192">
    <property type="entry name" value="HELICASE_ATP_BIND_1"/>
    <property type="match status" value="1"/>
</dbReference>
<evidence type="ECO:0000256" key="8">
    <source>
        <dbReference type="ARBA" id="ARBA00023125"/>
    </source>
</evidence>
<dbReference type="InterPro" id="IPR004576">
    <property type="entry name" value="Mfd"/>
</dbReference>
<dbReference type="CDD" id="cd17991">
    <property type="entry name" value="DEXHc_TRCF"/>
    <property type="match status" value="1"/>
</dbReference>
<name>K8ZD29_9ENTE</name>
<evidence type="ECO:0000313" key="16">
    <source>
        <dbReference type="EMBL" id="EKU27962.1"/>
    </source>
</evidence>
<evidence type="ECO:0000256" key="3">
    <source>
        <dbReference type="ARBA" id="ARBA00022741"/>
    </source>
</evidence>
<comment type="similarity">
    <text evidence="11 13">In the C-terminal section; belongs to the helicase family. RecG subfamily.</text>
</comment>
<dbReference type="EMBL" id="AMYT01000002">
    <property type="protein sequence ID" value="EKU27962.1"/>
    <property type="molecule type" value="Genomic_DNA"/>
</dbReference>
<evidence type="ECO:0000256" key="5">
    <source>
        <dbReference type="ARBA" id="ARBA00022801"/>
    </source>
</evidence>
<dbReference type="InterPro" id="IPR011545">
    <property type="entry name" value="DEAD/DEAH_box_helicase_dom"/>
</dbReference>
<dbReference type="GO" id="GO:0005524">
    <property type="term" value="F:ATP binding"/>
    <property type="evidence" value="ECO:0007669"/>
    <property type="project" value="UniProtKB-UniRule"/>
</dbReference>
<evidence type="ECO:0000256" key="13">
    <source>
        <dbReference type="HAMAP-Rule" id="MF_00969"/>
    </source>
</evidence>
<evidence type="ECO:0000256" key="10">
    <source>
        <dbReference type="ARBA" id="ARBA00061104"/>
    </source>
</evidence>
<evidence type="ECO:0000256" key="6">
    <source>
        <dbReference type="ARBA" id="ARBA00022806"/>
    </source>
</evidence>
<dbReference type="GO" id="GO:0000716">
    <property type="term" value="P:transcription-coupled nucleotide-excision repair, DNA damage recognition"/>
    <property type="evidence" value="ECO:0007669"/>
    <property type="project" value="UniProtKB-UniRule"/>
</dbReference>
<dbReference type="Gene3D" id="3.40.50.11140">
    <property type="match status" value="1"/>
</dbReference>
<dbReference type="GO" id="GO:0006355">
    <property type="term" value="P:regulation of DNA-templated transcription"/>
    <property type="evidence" value="ECO:0007669"/>
    <property type="project" value="UniProtKB-UniRule"/>
</dbReference>
<dbReference type="RefSeq" id="WP_009488034.1">
    <property type="nucleotide sequence ID" value="NZ_AMYT01000002.1"/>
</dbReference>
<dbReference type="AlphaFoldDB" id="K8ZD29"/>
<dbReference type="FunFam" id="3.40.50.300:FF:000546">
    <property type="entry name" value="Transcription-repair-coupling factor"/>
    <property type="match status" value="1"/>
</dbReference>
<evidence type="ECO:0000256" key="9">
    <source>
        <dbReference type="ARBA" id="ARBA00023204"/>
    </source>
</evidence>
<dbReference type="InterPro" id="IPR003711">
    <property type="entry name" value="CarD-like/TRCF_RID"/>
</dbReference>
<dbReference type="SMART" id="SM01058">
    <property type="entry name" value="CarD_TRCF"/>
    <property type="match status" value="1"/>
</dbReference>
<gene>
    <name evidence="13" type="primary">mfd</name>
    <name evidence="16" type="ORF">C683_0005</name>
</gene>
<evidence type="ECO:0000259" key="14">
    <source>
        <dbReference type="PROSITE" id="PS51192"/>
    </source>
</evidence>
<dbReference type="InterPro" id="IPR036101">
    <property type="entry name" value="CarD-like/TRCF_RID_sf"/>
</dbReference>
<dbReference type="Pfam" id="PF00271">
    <property type="entry name" value="Helicase_C"/>
    <property type="match status" value="1"/>
</dbReference>
<evidence type="ECO:0000256" key="2">
    <source>
        <dbReference type="ARBA" id="ARBA00022490"/>
    </source>
</evidence>
<dbReference type="SMART" id="SM00982">
    <property type="entry name" value="TRCF"/>
    <property type="match status" value="1"/>
</dbReference>
<dbReference type="SUPFAM" id="SSF52540">
    <property type="entry name" value="P-loop containing nucleoside triphosphate hydrolases"/>
    <property type="match status" value="4"/>
</dbReference>
<dbReference type="OrthoDB" id="9804325at2"/>
<dbReference type="Pfam" id="PF17757">
    <property type="entry name" value="UvrB_inter"/>
    <property type="match status" value="1"/>
</dbReference>
<dbReference type="Gene3D" id="3.40.50.300">
    <property type="entry name" value="P-loop containing nucleotide triphosphate hydrolases"/>
    <property type="match status" value="2"/>
</dbReference>
<comment type="subcellular location">
    <subcellularLocation>
        <location evidence="1 13">Cytoplasm</location>
    </subcellularLocation>
</comment>
<evidence type="ECO:0000259" key="15">
    <source>
        <dbReference type="PROSITE" id="PS51194"/>
    </source>
</evidence>
<dbReference type="HAMAP" id="MF_00969">
    <property type="entry name" value="TRCF"/>
    <property type="match status" value="1"/>
</dbReference>
<evidence type="ECO:0000313" key="17">
    <source>
        <dbReference type="Proteomes" id="UP000016057"/>
    </source>
</evidence>
<dbReference type="InterPro" id="IPR001650">
    <property type="entry name" value="Helicase_C-like"/>
</dbReference>
<keyword evidence="4 13" id="KW-0227">DNA damage</keyword>